<dbReference type="Gene3D" id="3.40.1170.60">
    <property type="match status" value="1"/>
</dbReference>
<proteinExistence type="inferred from homology"/>
<evidence type="ECO:0000256" key="5">
    <source>
        <dbReference type="ARBA" id="ARBA00022679"/>
    </source>
</evidence>
<evidence type="ECO:0000313" key="18">
    <source>
        <dbReference type="Proteomes" id="UP000765003"/>
    </source>
</evidence>
<keyword evidence="12 15" id="KW-0238">DNA-binding</keyword>
<sequence>MDCFFAAIEMRDNPKLRNIPMAVGGSPESRGVIATANYEARKYGVHSALSSAKALKLCPKLMLVRGSFEKYRHESHIIREIFYQFTDLVEPVSVDEAYLDVSDCKLFQSSATLIAGEIRKLIFEKTKLTASAGIAPNKFLAKIASDWNKPNGMLTVAPKNIAAFVRQLKVAKIPGVGIVTAKKMATLGIFTCTDLQQKTKAELYDKFGVWGTRLYELCRGIDDNPVVTSRIRKSLSVENTFSSDLQNPDECLDKVPRLFEEFWQRFNKIKKNYFIKGMFVKVKFYDFTVTTLENSSFKNPSVKNFKELLKCALKRQDKKVRLLGLGVRLATSEPNIPKNIQLELPFVFIK</sequence>
<evidence type="ECO:0000256" key="7">
    <source>
        <dbReference type="ARBA" id="ARBA00022705"/>
    </source>
</evidence>
<evidence type="ECO:0000256" key="4">
    <source>
        <dbReference type="ARBA" id="ARBA00022490"/>
    </source>
</evidence>
<keyword evidence="5 15" id="KW-0808">Transferase</keyword>
<keyword evidence="6 15" id="KW-0548">Nucleotidyltransferase</keyword>
<dbReference type="NCBIfam" id="NF002677">
    <property type="entry name" value="PRK02406.1"/>
    <property type="match status" value="1"/>
</dbReference>
<dbReference type="GO" id="GO:0003887">
    <property type="term" value="F:DNA-directed DNA polymerase activity"/>
    <property type="evidence" value="ECO:0007669"/>
    <property type="project" value="UniProtKB-EC"/>
</dbReference>
<dbReference type="Pfam" id="PF11799">
    <property type="entry name" value="IMS_C"/>
    <property type="match status" value="1"/>
</dbReference>
<evidence type="ECO:0000256" key="12">
    <source>
        <dbReference type="ARBA" id="ARBA00023125"/>
    </source>
</evidence>
<dbReference type="InterPro" id="IPR053848">
    <property type="entry name" value="IMS_HHH_1"/>
</dbReference>
<evidence type="ECO:0000256" key="14">
    <source>
        <dbReference type="ARBA" id="ARBA00049244"/>
    </source>
</evidence>
<dbReference type="Pfam" id="PF21999">
    <property type="entry name" value="IMS_HHH_1"/>
    <property type="match status" value="1"/>
</dbReference>
<comment type="caution">
    <text evidence="17">The sequence shown here is derived from an EMBL/GenBank/DDBJ whole genome shotgun (WGS) entry which is preliminary data.</text>
</comment>
<evidence type="ECO:0000313" key="17">
    <source>
        <dbReference type="EMBL" id="MBN4077293.1"/>
    </source>
</evidence>
<dbReference type="Gene3D" id="1.10.150.20">
    <property type="entry name" value="5' to 3' exonuclease, C-terminal subdomain"/>
    <property type="match status" value="1"/>
</dbReference>
<evidence type="ECO:0000256" key="11">
    <source>
        <dbReference type="ARBA" id="ARBA00022932"/>
    </source>
</evidence>
<evidence type="ECO:0000256" key="9">
    <source>
        <dbReference type="ARBA" id="ARBA00022763"/>
    </source>
</evidence>
<keyword evidence="18" id="KW-1185">Reference proteome</keyword>
<dbReference type="Gene3D" id="3.30.1490.100">
    <property type="entry name" value="DNA polymerase, Y-family, little finger domain"/>
    <property type="match status" value="1"/>
</dbReference>
<dbReference type="InterPro" id="IPR001126">
    <property type="entry name" value="UmuC"/>
</dbReference>
<dbReference type="InterPro" id="IPR017961">
    <property type="entry name" value="DNA_pol_Y-fam_little_finger"/>
</dbReference>
<dbReference type="SUPFAM" id="SSF100879">
    <property type="entry name" value="Lesion bypass DNA polymerase (Y-family), little finger domain"/>
    <property type="match status" value="1"/>
</dbReference>
<evidence type="ECO:0000259" key="16">
    <source>
        <dbReference type="PROSITE" id="PS50173"/>
    </source>
</evidence>
<dbReference type="InterPro" id="IPR036775">
    <property type="entry name" value="DNA_pol_Y-fam_lit_finger_sf"/>
</dbReference>
<dbReference type="HAMAP" id="MF_01113">
    <property type="entry name" value="DNApol_IV"/>
    <property type="match status" value="1"/>
</dbReference>
<feature type="domain" description="UmuC" evidence="16">
    <location>
        <begin position="1"/>
        <end position="177"/>
    </location>
</feature>
<evidence type="ECO:0000256" key="8">
    <source>
        <dbReference type="ARBA" id="ARBA00022723"/>
    </source>
</evidence>
<comment type="subunit">
    <text evidence="15">Monomer.</text>
</comment>
<comment type="caution">
    <text evidence="15">Lacks conserved residue(s) required for the propagation of feature annotation.</text>
</comment>
<feature type="site" description="Substrate discrimination" evidence="15">
    <location>
        <position position="5"/>
    </location>
</feature>
<evidence type="ECO:0000256" key="15">
    <source>
        <dbReference type="HAMAP-Rule" id="MF_01113"/>
    </source>
</evidence>
<feature type="active site" evidence="15">
    <location>
        <position position="96"/>
    </location>
</feature>
<dbReference type="PANTHER" id="PTHR11076">
    <property type="entry name" value="DNA REPAIR POLYMERASE UMUC / TRANSFERASE FAMILY MEMBER"/>
    <property type="match status" value="1"/>
</dbReference>
<protein>
    <recommendedName>
        <fullName evidence="15">DNA polymerase IV</fullName>
        <shortName evidence="15">Pol IV</shortName>
        <ecNumber evidence="15">2.7.7.7</ecNumber>
    </recommendedName>
</protein>
<evidence type="ECO:0000256" key="1">
    <source>
        <dbReference type="ARBA" id="ARBA00004496"/>
    </source>
</evidence>
<dbReference type="EMBL" id="JAFITA010000001">
    <property type="protein sequence ID" value="MBN4077293.1"/>
    <property type="molecule type" value="Genomic_DNA"/>
</dbReference>
<evidence type="ECO:0000256" key="2">
    <source>
        <dbReference type="ARBA" id="ARBA00010945"/>
    </source>
</evidence>
<dbReference type="Proteomes" id="UP000765003">
    <property type="component" value="Unassembled WGS sequence"/>
</dbReference>
<gene>
    <name evidence="15 17" type="primary">dinB</name>
    <name evidence="17" type="ORF">JYT19_00110</name>
</gene>
<dbReference type="PANTHER" id="PTHR11076:SF33">
    <property type="entry name" value="DNA POLYMERASE KAPPA"/>
    <property type="match status" value="1"/>
</dbReference>
<keyword evidence="13 15" id="KW-0234">DNA repair</keyword>
<dbReference type="InterPro" id="IPR022880">
    <property type="entry name" value="DNApol_IV"/>
</dbReference>
<feature type="binding site" evidence="15">
    <location>
        <position position="95"/>
    </location>
    <ligand>
        <name>Mg(2+)</name>
        <dbReference type="ChEBI" id="CHEBI:18420"/>
    </ligand>
</feature>
<dbReference type="PROSITE" id="PS50173">
    <property type="entry name" value="UMUC"/>
    <property type="match status" value="1"/>
</dbReference>
<dbReference type="InterPro" id="IPR050116">
    <property type="entry name" value="DNA_polymerase-Y"/>
</dbReference>
<keyword evidence="10 15" id="KW-0460">Magnesium</keyword>
<comment type="subcellular location">
    <subcellularLocation>
        <location evidence="1 15">Cytoplasm</location>
    </subcellularLocation>
</comment>
<keyword evidence="9 15" id="KW-0227">DNA damage</keyword>
<evidence type="ECO:0000256" key="6">
    <source>
        <dbReference type="ARBA" id="ARBA00022695"/>
    </source>
</evidence>
<keyword evidence="11 15" id="KW-0239">DNA-directed DNA polymerase</keyword>
<name>A0ABS3AYE5_9FIRM</name>
<keyword evidence="7 15" id="KW-0235">DNA replication</keyword>
<evidence type="ECO:0000256" key="13">
    <source>
        <dbReference type="ARBA" id="ARBA00023204"/>
    </source>
</evidence>
<keyword evidence="3 15" id="KW-0515">Mutator protein</keyword>
<evidence type="ECO:0000256" key="10">
    <source>
        <dbReference type="ARBA" id="ARBA00022842"/>
    </source>
</evidence>
<keyword evidence="8 15" id="KW-0479">Metal-binding</keyword>
<dbReference type="SUPFAM" id="SSF56672">
    <property type="entry name" value="DNA/RNA polymerases"/>
    <property type="match status" value="1"/>
</dbReference>
<dbReference type="Gene3D" id="3.30.70.270">
    <property type="match status" value="1"/>
</dbReference>
<keyword evidence="4 15" id="KW-0963">Cytoplasm</keyword>
<comment type="function">
    <text evidence="15">Poorly processive, error-prone DNA polymerase involved in untargeted mutagenesis. Copies undamaged DNA at stalled replication forks, which arise in vivo from mismatched or misaligned primer ends. These misaligned primers can be extended by PolIV. Exhibits no 3'-5' exonuclease (proofreading) activity. May be involved in translesional synthesis, in conjunction with the beta clamp from PolIII.</text>
</comment>
<dbReference type="Pfam" id="PF00817">
    <property type="entry name" value="IMS"/>
    <property type="match status" value="1"/>
</dbReference>
<accession>A0ABS3AYE5</accession>
<dbReference type="InterPro" id="IPR043502">
    <property type="entry name" value="DNA/RNA_pol_sf"/>
</dbReference>
<dbReference type="InterPro" id="IPR043128">
    <property type="entry name" value="Rev_trsase/Diguanyl_cyclase"/>
</dbReference>
<organism evidence="17 18">
    <name type="scientific">Sulfobacillus acidophilus</name>
    <dbReference type="NCBI Taxonomy" id="53633"/>
    <lineage>
        <taxon>Bacteria</taxon>
        <taxon>Bacillati</taxon>
        <taxon>Bacillota</taxon>
        <taxon>Clostridia</taxon>
        <taxon>Eubacteriales</taxon>
        <taxon>Clostridiales Family XVII. Incertae Sedis</taxon>
        <taxon>Sulfobacillus</taxon>
    </lineage>
</organism>
<evidence type="ECO:0000256" key="3">
    <source>
        <dbReference type="ARBA" id="ARBA00022457"/>
    </source>
</evidence>
<comment type="similarity">
    <text evidence="2 15">Belongs to the DNA polymerase type-Y family.</text>
</comment>
<comment type="cofactor">
    <cofactor evidence="15">
        <name>Mg(2+)</name>
        <dbReference type="ChEBI" id="CHEBI:18420"/>
    </cofactor>
    <text evidence="15">Binds 2 magnesium ions per subunit.</text>
</comment>
<comment type="catalytic activity">
    <reaction evidence="14 15">
        <text>DNA(n) + a 2'-deoxyribonucleoside 5'-triphosphate = DNA(n+1) + diphosphate</text>
        <dbReference type="Rhea" id="RHEA:22508"/>
        <dbReference type="Rhea" id="RHEA-COMP:17339"/>
        <dbReference type="Rhea" id="RHEA-COMP:17340"/>
        <dbReference type="ChEBI" id="CHEBI:33019"/>
        <dbReference type="ChEBI" id="CHEBI:61560"/>
        <dbReference type="ChEBI" id="CHEBI:173112"/>
        <dbReference type="EC" id="2.7.7.7"/>
    </reaction>
</comment>
<reference evidence="17" key="1">
    <citation type="submission" date="2021-02" db="EMBL/GenBank/DDBJ databases">
        <title>Activity-based single-cell genomes from oceanic crustal fluid captures similar information to metagenomic and metatranscriptomic surveys with orders of magnitude less sampling.</title>
        <authorList>
            <person name="D'Angelo T.S."/>
            <person name="Orcutt B.N."/>
        </authorList>
    </citation>
    <scope>NUCLEOTIDE SEQUENCE [LARGE SCALE GENOMIC DNA]</scope>
    <source>
        <strain evidence="17">AH-315-E05</strain>
    </source>
</reference>
<dbReference type="EC" id="2.7.7.7" evidence="15"/>
<dbReference type="CDD" id="cd03586">
    <property type="entry name" value="PolY_Pol_IV_kappa"/>
    <property type="match status" value="1"/>
</dbReference>